<dbReference type="EMBL" id="MLAK01000878">
    <property type="protein sequence ID" value="OHT02182.1"/>
    <property type="molecule type" value="Genomic_DNA"/>
</dbReference>
<dbReference type="SMART" id="SM00645">
    <property type="entry name" value="Pept_C1"/>
    <property type="match status" value="1"/>
</dbReference>
<dbReference type="PROSITE" id="PS00640">
    <property type="entry name" value="THIOL_PROTEASE_ASN"/>
    <property type="match status" value="1"/>
</dbReference>
<dbReference type="VEuPathDB" id="TrichDB:TRFO_30796"/>
<dbReference type="InterPro" id="IPR013128">
    <property type="entry name" value="Peptidase_C1A"/>
</dbReference>
<dbReference type="InterPro" id="IPR038765">
    <property type="entry name" value="Papain-like_cys_pep_sf"/>
</dbReference>
<dbReference type="PRINTS" id="PR00705">
    <property type="entry name" value="PAPAIN"/>
</dbReference>
<dbReference type="Gene3D" id="3.90.70.10">
    <property type="entry name" value="Cysteine proteinases"/>
    <property type="match status" value="1"/>
</dbReference>
<dbReference type="AlphaFoldDB" id="A0A1J4JXB8"/>
<dbReference type="PROSITE" id="PS00639">
    <property type="entry name" value="THIOL_PROTEASE_HIS"/>
    <property type="match status" value="1"/>
</dbReference>
<dbReference type="InterPro" id="IPR039417">
    <property type="entry name" value="Peptidase_C1A_papain-like"/>
</dbReference>
<dbReference type="InterPro" id="IPR000169">
    <property type="entry name" value="Pept_cys_AS"/>
</dbReference>
<feature type="domain" description="Cathepsin propeptide inhibitor" evidence="4">
    <location>
        <begin position="39"/>
        <end position="94"/>
    </location>
</feature>
<dbReference type="Pfam" id="PF08246">
    <property type="entry name" value="Inhibitor_I29"/>
    <property type="match status" value="1"/>
</dbReference>
<accession>A0A1J4JXB8</accession>
<evidence type="ECO:0000259" key="3">
    <source>
        <dbReference type="SMART" id="SM00645"/>
    </source>
</evidence>
<organism evidence="5 6">
    <name type="scientific">Tritrichomonas foetus</name>
    <dbReference type="NCBI Taxonomy" id="1144522"/>
    <lineage>
        <taxon>Eukaryota</taxon>
        <taxon>Metamonada</taxon>
        <taxon>Parabasalia</taxon>
        <taxon>Tritrichomonadida</taxon>
        <taxon>Tritrichomonadidae</taxon>
        <taxon>Tritrichomonas</taxon>
    </lineage>
</organism>
<dbReference type="Proteomes" id="UP000179807">
    <property type="component" value="Unassembled WGS sequence"/>
</dbReference>
<feature type="domain" description="Peptidase C1A papain C-terminal" evidence="3">
    <location>
        <begin position="125"/>
        <end position="340"/>
    </location>
</feature>
<dbReference type="InterPro" id="IPR013201">
    <property type="entry name" value="Prot_inhib_I29"/>
</dbReference>
<dbReference type="PANTHER" id="PTHR12411">
    <property type="entry name" value="CYSTEINE PROTEASE FAMILY C1-RELATED"/>
    <property type="match status" value="1"/>
</dbReference>
<evidence type="ECO:0000313" key="5">
    <source>
        <dbReference type="EMBL" id="OHT02182.1"/>
    </source>
</evidence>
<evidence type="ECO:0000256" key="2">
    <source>
        <dbReference type="ARBA" id="ARBA00023157"/>
    </source>
</evidence>
<evidence type="ECO:0000313" key="6">
    <source>
        <dbReference type="Proteomes" id="UP000179807"/>
    </source>
</evidence>
<dbReference type="RefSeq" id="XP_068355318.1">
    <property type="nucleotide sequence ID" value="XM_068507554.1"/>
</dbReference>
<dbReference type="FunFam" id="3.90.70.10:FF:000039">
    <property type="entry name" value="Cysteine proteinase 2, putative"/>
    <property type="match status" value="1"/>
</dbReference>
<keyword evidence="6" id="KW-1185">Reference proteome</keyword>
<dbReference type="GO" id="GO:0008234">
    <property type="term" value="F:cysteine-type peptidase activity"/>
    <property type="evidence" value="ECO:0007669"/>
    <property type="project" value="InterPro"/>
</dbReference>
<dbReference type="GO" id="GO:0006508">
    <property type="term" value="P:proteolysis"/>
    <property type="evidence" value="ECO:0007669"/>
    <property type="project" value="InterPro"/>
</dbReference>
<dbReference type="SMART" id="SM00848">
    <property type="entry name" value="Inhibitor_I29"/>
    <property type="match status" value="1"/>
</dbReference>
<dbReference type="OrthoDB" id="10253408at2759"/>
<dbReference type="GeneID" id="94842258"/>
<comment type="caution">
    <text evidence="5">The sequence shown here is derived from an EMBL/GenBank/DDBJ whole genome shotgun (WGS) entry which is preliminary data.</text>
</comment>
<protein>
    <submittedName>
        <fullName evidence="5">Digestive cysteine proteinase 2</fullName>
    </submittedName>
</protein>
<dbReference type="SUPFAM" id="SSF54001">
    <property type="entry name" value="Cysteine proteinases"/>
    <property type="match status" value="1"/>
</dbReference>
<name>A0A1J4JXB8_9EUKA</name>
<comment type="similarity">
    <text evidence="1">Belongs to the peptidase C1 family.</text>
</comment>
<evidence type="ECO:0000256" key="1">
    <source>
        <dbReference type="ARBA" id="ARBA00008455"/>
    </source>
</evidence>
<dbReference type="InterPro" id="IPR025661">
    <property type="entry name" value="Pept_asp_AS"/>
</dbReference>
<evidence type="ECO:0000259" key="4">
    <source>
        <dbReference type="SMART" id="SM00848"/>
    </source>
</evidence>
<gene>
    <name evidence="5" type="primary">LCP2</name>
    <name evidence="5" type="ORF">TRFO_30796</name>
</gene>
<dbReference type="Pfam" id="PF00112">
    <property type="entry name" value="Peptidase_C1"/>
    <property type="match status" value="1"/>
</dbReference>
<dbReference type="InterPro" id="IPR025660">
    <property type="entry name" value="Pept_his_AS"/>
</dbReference>
<sequence>MIFFMNFIKIFKKLKKMFAFLLAAATSKVFIQLNEERSFIHWMRTHNQFYTGDEYHFRLGLYLCRTRWINDFNKGQHTFTVGHNKFSTYTPAEMNSLLGANPKSANSMKSYSIQKFLKKQNKGDAPESLDWRDKGVLNSVRDQAKCGSCWAFSAIATCEAAYAIHSNQLLAFSEQNLVDCADWCDGCAGGWPSSAINYVIAFQNGQFNSQTDYPYEAVQQDCRFDSSKAIGQVSLIVDVNSGDENDLRNRVFTFGVAAVAIDASASDFHAYTSGIYYREGCSTSFLDHAVAVVGYGSESGNEYWIVRNSWVSAWGESGYIRMSRNKNNMCGIATQAIIAMVY</sequence>
<dbReference type="PROSITE" id="PS00139">
    <property type="entry name" value="THIOL_PROTEASE_CYS"/>
    <property type="match status" value="1"/>
</dbReference>
<dbReference type="InterPro" id="IPR000668">
    <property type="entry name" value="Peptidase_C1A_C"/>
</dbReference>
<proteinExistence type="inferred from homology"/>
<reference evidence="5" key="1">
    <citation type="submission" date="2016-10" db="EMBL/GenBank/DDBJ databases">
        <authorList>
            <person name="Benchimol M."/>
            <person name="Almeida L.G."/>
            <person name="Vasconcelos A.T."/>
            <person name="Perreira-Neves A."/>
            <person name="Rosa I.A."/>
            <person name="Tasca T."/>
            <person name="Bogo M.R."/>
            <person name="de Souza W."/>
        </authorList>
    </citation>
    <scope>NUCLEOTIDE SEQUENCE [LARGE SCALE GENOMIC DNA]</scope>
    <source>
        <strain evidence="5">K</strain>
    </source>
</reference>
<dbReference type="CDD" id="cd02248">
    <property type="entry name" value="Peptidase_C1A"/>
    <property type="match status" value="1"/>
</dbReference>
<keyword evidence="2" id="KW-1015">Disulfide bond</keyword>